<gene>
    <name evidence="2" type="ORF">Rhopal_004393-T1</name>
</gene>
<comment type="caution">
    <text evidence="2">The sequence shown here is derived from an EMBL/GenBank/DDBJ whole genome shotgun (WGS) entry which is preliminary data.</text>
</comment>
<feature type="region of interest" description="Disordered" evidence="1">
    <location>
        <begin position="558"/>
        <end position="615"/>
    </location>
</feature>
<feature type="compositionally biased region" description="Low complexity" evidence="1">
    <location>
        <begin position="470"/>
        <end position="495"/>
    </location>
</feature>
<protein>
    <recommendedName>
        <fullName evidence="4">Proteophosphoglycan ppg4</fullName>
    </recommendedName>
</protein>
<feature type="compositionally biased region" description="Pro residues" evidence="1">
    <location>
        <begin position="106"/>
        <end position="118"/>
    </location>
</feature>
<feature type="compositionally biased region" description="Pro residues" evidence="1">
    <location>
        <begin position="457"/>
        <end position="469"/>
    </location>
</feature>
<evidence type="ECO:0000313" key="3">
    <source>
        <dbReference type="Proteomes" id="UP001342314"/>
    </source>
</evidence>
<feature type="compositionally biased region" description="Low complexity" evidence="1">
    <location>
        <begin position="599"/>
        <end position="614"/>
    </location>
</feature>
<name>A0AAV5GQS7_9BASI</name>
<reference evidence="2 3" key="1">
    <citation type="submission" date="2021-12" db="EMBL/GenBank/DDBJ databases">
        <title>High titer production of polyol ester of fatty acids by Rhodotorula paludigena BS15 towards product separation-free biomass refinery.</title>
        <authorList>
            <person name="Mano J."/>
            <person name="Ono H."/>
            <person name="Tanaka T."/>
            <person name="Naito K."/>
            <person name="Sushida H."/>
            <person name="Ike M."/>
            <person name="Tokuyasu K."/>
            <person name="Kitaoka M."/>
        </authorList>
    </citation>
    <scope>NUCLEOTIDE SEQUENCE [LARGE SCALE GENOMIC DNA]</scope>
    <source>
        <strain evidence="2 3">BS15</strain>
    </source>
</reference>
<dbReference type="EMBL" id="BQKY01000008">
    <property type="protein sequence ID" value="GJN91372.1"/>
    <property type="molecule type" value="Genomic_DNA"/>
</dbReference>
<organism evidence="2 3">
    <name type="scientific">Rhodotorula paludigena</name>
    <dbReference type="NCBI Taxonomy" id="86838"/>
    <lineage>
        <taxon>Eukaryota</taxon>
        <taxon>Fungi</taxon>
        <taxon>Dikarya</taxon>
        <taxon>Basidiomycota</taxon>
        <taxon>Pucciniomycotina</taxon>
        <taxon>Microbotryomycetes</taxon>
        <taxon>Sporidiobolales</taxon>
        <taxon>Sporidiobolaceae</taxon>
        <taxon>Rhodotorula</taxon>
    </lineage>
</organism>
<evidence type="ECO:0000313" key="2">
    <source>
        <dbReference type="EMBL" id="GJN91372.1"/>
    </source>
</evidence>
<evidence type="ECO:0000256" key="1">
    <source>
        <dbReference type="SAM" id="MobiDB-lite"/>
    </source>
</evidence>
<feature type="region of interest" description="Disordered" evidence="1">
    <location>
        <begin position="356"/>
        <end position="495"/>
    </location>
</feature>
<feature type="compositionally biased region" description="Low complexity" evidence="1">
    <location>
        <begin position="206"/>
        <end position="234"/>
    </location>
</feature>
<accession>A0AAV5GQS7</accession>
<evidence type="ECO:0008006" key="4">
    <source>
        <dbReference type="Google" id="ProtNLM"/>
    </source>
</evidence>
<feature type="compositionally biased region" description="Low complexity" evidence="1">
    <location>
        <begin position="558"/>
        <end position="569"/>
    </location>
</feature>
<proteinExistence type="predicted"/>
<feature type="compositionally biased region" description="Low complexity" evidence="1">
    <location>
        <begin position="517"/>
        <end position="530"/>
    </location>
</feature>
<feature type="compositionally biased region" description="Low complexity" evidence="1">
    <location>
        <begin position="399"/>
        <end position="418"/>
    </location>
</feature>
<feature type="compositionally biased region" description="Polar residues" evidence="1">
    <location>
        <begin position="426"/>
        <end position="442"/>
    </location>
</feature>
<sequence>MTRASAVQLVVREPPTPHRQLILELLLLCLNNGENVDGSVLAHLWDVQGAIQDWARRMVQEMHRTRGGCAKHLLSLSDDASVVAFLQTQLPPARPPASAPTKLRPSPFPSPAPAPPFFPTAIAAHHHARIVSDPARPSSSNAIPLAPRRISSYPPPAPPRPLARSSVSRLPPNLARAPIPRPPSSSGTPTSEGSALPDDRRRASSERSAFSSSSEGDGSPAPPAQRSSASPGSSEDTSLSLSKTDISALSQTLETKPADSILENLTLRRETPSAEANGTIEGAKNDTPSLTVTTAPPLVSVGMTFITGSYEEEQKPLNGAPSTTEEQADRPLPAPSDSPLAALELLASVTVEHEDAKPLLSPIDSRQADGASPPRAVPRLTLQTASSPYVSPEASPPLSSATLTFPTPASATSASVTTEVPFSLPATRQSPSPSDNVAQKTATLAAMGRPTSASRPYPSPELSPPPPSFALPSPGQVKAPASAPDSSSLDVPLPASHPAKLRSLASTLEASSLAVPLPTAGSVTSAATTAPEALRSGADELSSNPFAGIFASYGAPSPAQAAAEATSAPVGRRSALKRSREGEDVEGTAMGDPVKQPRRSSPISSASAERAQQARWREKKAVRFAEPESEVVGFGAGLVDVTLLRW</sequence>
<feature type="region of interest" description="Disordered" evidence="1">
    <location>
        <begin position="91"/>
        <end position="119"/>
    </location>
</feature>
<feature type="compositionally biased region" description="Low complexity" evidence="1">
    <location>
        <begin position="162"/>
        <end position="194"/>
    </location>
</feature>
<feature type="compositionally biased region" description="Polar residues" evidence="1">
    <location>
        <begin position="235"/>
        <end position="254"/>
    </location>
</feature>
<dbReference type="Proteomes" id="UP001342314">
    <property type="component" value="Unassembled WGS sequence"/>
</dbReference>
<keyword evidence="3" id="KW-1185">Reference proteome</keyword>
<feature type="region of interest" description="Disordered" evidence="1">
    <location>
        <begin position="309"/>
        <end position="341"/>
    </location>
</feature>
<feature type="region of interest" description="Disordered" evidence="1">
    <location>
        <begin position="131"/>
        <end position="295"/>
    </location>
</feature>
<feature type="region of interest" description="Disordered" evidence="1">
    <location>
        <begin position="517"/>
        <end position="541"/>
    </location>
</feature>
<dbReference type="AlphaFoldDB" id="A0AAV5GQS7"/>